<feature type="transmembrane region" description="Helical" evidence="1">
    <location>
        <begin position="71"/>
        <end position="95"/>
    </location>
</feature>
<gene>
    <name evidence="2" type="ORF">MKW98_015488</name>
</gene>
<proteinExistence type="predicted"/>
<keyword evidence="1" id="KW-1133">Transmembrane helix</keyword>
<comment type="caution">
    <text evidence="2">The sequence shown here is derived from an EMBL/GenBank/DDBJ whole genome shotgun (WGS) entry which is preliminary data.</text>
</comment>
<dbReference type="PANTHER" id="PTHR33133">
    <property type="entry name" value="OS08G0107100 PROTEIN-RELATED"/>
    <property type="match status" value="1"/>
</dbReference>
<evidence type="ECO:0000313" key="2">
    <source>
        <dbReference type="EMBL" id="KAI3846119.1"/>
    </source>
</evidence>
<sequence>GYLTALWHLPSVISVIEPNVYGIPAMKMSRKLLREKTGIALVLVFSYFTAISTIILLMCELYDMNYPMYFIIIRVFLILVCGIMLVGVNFTALLVQNVFYFACKSHHNQIIDTNVFFLLVLNWLKTLRVKVIWILKVCRK</sequence>
<evidence type="ECO:0000256" key="1">
    <source>
        <dbReference type="SAM" id="Phobius"/>
    </source>
</evidence>
<reference evidence="2" key="1">
    <citation type="submission" date="2022-04" db="EMBL/GenBank/DDBJ databases">
        <title>A functionally conserved STORR gene fusion in Papaver species that diverged 16.8 million years ago.</title>
        <authorList>
            <person name="Catania T."/>
        </authorList>
    </citation>
    <scope>NUCLEOTIDE SEQUENCE</scope>
    <source>
        <strain evidence="2">S-188037</strain>
    </source>
</reference>
<dbReference type="EMBL" id="JAJJMB010016582">
    <property type="protein sequence ID" value="KAI3846119.1"/>
    <property type="molecule type" value="Genomic_DNA"/>
</dbReference>
<organism evidence="2 3">
    <name type="scientific">Papaver atlanticum</name>
    <dbReference type="NCBI Taxonomy" id="357466"/>
    <lineage>
        <taxon>Eukaryota</taxon>
        <taxon>Viridiplantae</taxon>
        <taxon>Streptophyta</taxon>
        <taxon>Embryophyta</taxon>
        <taxon>Tracheophyta</taxon>
        <taxon>Spermatophyta</taxon>
        <taxon>Magnoliopsida</taxon>
        <taxon>Ranunculales</taxon>
        <taxon>Papaveraceae</taxon>
        <taxon>Papaveroideae</taxon>
        <taxon>Papaver</taxon>
    </lineage>
</organism>
<dbReference type="Proteomes" id="UP001202328">
    <property type="component" value="Unassembled WGS sequence"/>
</dbReference>
<keyword evidence="3" id="KW-1185">Reference proteome</keyword>
<keyword evidence="1" id="KW-0812">Transmembrane</keyword>
<feature type="transmembrane region" description="Helical" evidence="1">
    <location>
        <begin position="38"/>
        <end position="59"/>
    </location>
</feature>
<feature type="transmembrane region" description="Helical" evidence="1">
    <location>
        <begin position="115"/>
        <end position="135"/>
    </location>
</feature>
<evidence type="ECO:0000313" key="3">
    <source>
        <dbReference type="Proteomes" id="UP001202328"/>
    </source>
</evidence>
<keyword evidence="1" id="KW-0472">Membrane</keyword>
<dbReference type="PANTHER" id="PTHR33133:SF24">
    <property type="entry name" value="OS01G0800300 PROTEIN"/>
    <property type="match status" value="1"/>
</dbReference>
<name>A0AAD4X501_9MAGN</name>
<dbReference type="AlphaFoldDB" id="A0AAD4X501"/>
<accession>A0AAD4X501</accession>
<feature type="non-terminal residue" evidence="2">
    <location>
        <position position="1"/>
    </location>
</feature>
<protein>
    <submittedName>
        <fullName evidence="2">Uncharacterized protein</fullName>
    </submittedName>
</protein>